<evidence type="ECO:0000259" key="6">
    <source>
        <dbReference type="PROSITE" id="PS50011"/>
    </source>
</evidence>
<comment type="caution">
    <text evidence="7">The sequence shown here is derived from an EMBL/GenBank/DDBJ whole genome shotgun (WGS) entry which is preliminary data.</text>
</comment>
<feature type="binding site" evidence="5">
    <location>
        <position position="86"/>
    </location>
    <ligand>
        <name>ATP</name>
        <dbReference type="ChEBI" id="CHEBI:30616"/>
    </ligand>
</feature>
<dbReference type="PROSITE" id="PS00107">
    <property type="entry name" value="PROTEIN_KINASE_ATP"/>
    <property type="match status" value="1"/>
</dbReference>
<gene>
    <name evidence="7" type="ORF">OSCT_0646</name>
</gene>
<evidence type="ECO:0000313" key="8">
    <source>
        <dbReference type="Proteomes" id="UP000054010"/>
    </source>
</evidence>
<dbReference type="PANTHER" id="PTHR43289">
    <property type="entry name" value="MITOGEN-ACTIVATED PROTEIN KINASE KINASE KINASE 20-RELATED"/>
    <property type="match status" value="1"/>
</dbReference>
<evidence type="ECO:0000256" key="4">
    <source>
        <dbReference type="ARBA" id="ARBA00022840"/>
    </source>
</evidence>
<dbReference type="SUPFAM" id="SSF56112">
    <property type="entry name" value="Protein kinase-like (PK-like)"/>
    <property type="match status" value="1"/>
</dbReference>
<keyword evidence="1" id="KW-0808">Transferase</keyword>
<keyword evidence="7" id="KW-0723">Serine/threonine-protein kinase</keyword>
<dbReference type="PROSITE" id="PS50011">
    <property type="entry name" value="PROTEIN_KINASE_DOM"/>
    <property type="match status" value="1"/>
</dbReference>
<feature type="domain" description="Protein kinase" evidence="6">
    <location>
        <begin position="57"/>
        <end position="190"/>
    </location>
</feature>
<evidence type="ECO:0000256" key="5">
    <source>
        <dbReference type="PROSITE-ProRule" id="PRU10141"/>
    </source>
</evidence>
<dbReference type="PANTHER" id="PTHR43289:SF34">
    <property type="entry name" value="SERINE_THREONINE-PROTEIN KINASE YBDM-RELATED"/>
    <property type="match status" value="1"/>
</dbReference>
<sequence length="190" mass="20977">MHERTTTRRIQCHDCGHRNRVIARYCGQCGLRLAAPTPTNHLPAPLQSGDLLAHGRYRVDQVLGGGGFSQVFLAEDTHLNRLCAIKQLRISPAYPATQAKQLVASFPDEALLLANLSTPGHRHLPDVYDHLDAQLCLVMKYVAGESLATMMARRDDPLPEKEALRYVRDACSALVYLHELACEIGGALEV</sequence>
<dbReference type="GO" id="GO:0005524">
    <property type="term" value="F:ATP binding"/>
    <property type="evidence" value="ECO:0007669"/>
    <property type="project" value="UniProtKB-UniRule"/>
</dbReference>
<dbReference type="InterPro" id="IPR017441">
    <property type="entry name" value="Protein_kinase_ATP_BS"/>
</dbReference>
<protein>
    <submittedName>
        <fullName evidence="7">Serine/threonine protein kinase</fullName>
    </submittedName>
</protein>
<evidence type="ECO:0000256" key="2">
    <source>
        <dbReference type="ARBA" id="ARBA00022741"/>
    </source>
</evidence>
<dbReference type="Gene3D" id="1.10.510.10">
    <property type="entry name" value="Transferase(Phosphotransferase) domain 1"/>
    <property type="match status" value="1"/>
</dbReference>
<dbReference type="EMBL" id="ADVR01000011">
    <property type="protein sequence ID" value="EFO81502.1"/>
    <property type="molecule type" value="Genomic_DNA"/>
</dbReference>
<keyword evidence="2 5" id="KW-0547">Nucleotide-binding</keyword>
<accession>E1IBE5</accession>
<keyword evidence="8" id="KW-1185">Reference proteome</keyword>
<proteinExistence type="predicted"/>
<name>E1IBE5_9CHLR</name>
<dbReference type="InterPro" id="IPR000719">
    <property type="entry name" value="Prot_kinase_dom"/>
</dbReference>
<keyword evidence="4 5" id="KW-0067">ATP-binding</keyword>
<organism evidence="7 8">
    <name type="scientific">Oscillochloris trichoides DG-6</name>
    <dbReference type="NCBI Taxonomy" id="765420"/>
    <lineage>
        <taxon>Bacteria</taxon>
        <taxon>Bacillati</taxon>
        <taxon>Chloroflexota</taxon>
        <taxon>Chloroflexia</taxon>
        <taxon>Chloroflexales</taxon>
        <taxon>Chloroflexineae</taxon>
        <taxon>Oscillochloridaceae</taxon>
        <taxon>Oscillochloris</taxon>
    </lineage>
</organism>
<dbReference type="STRING" id="765420.OSCT_0646"/>
<dbReference type="HOGENOM" id="CLU_1426722_0_0_0"/>
<keyword evidence="3 7" id="KW-0418">Kinase</keyword>
<dbReference type="SMART" id="SM00220">
    <property type="entry name" value="S_TKc"/>
    <property type="match status" value="1"/>
</dbReference>
<dbReference type="Proteomes" id="UP000054010">
    <property type="component" value="Unassembled WGS sequence"/>
</dbReference>
<dbReference type="InterPro" id="IPR011009">
    <property type="entry name" value="Kinase-like_dom_sf"/>
</dbReference>
<reference evidence="7 8" key="1">
    <citation type="journal article" date="2011" name="J. Bacteriol.">
        <title>Draft genome sequence of the anoxygenic filamentous phototrophic bacterium Oscillochloris trichoides subsp. DG-6.</title>
        <authorList>
            <person name="Kuznetsov B.B."/>
            <person name="Ivanovsky R.N."/>
            <person name="Keppen O.I."/>
            <person name="Sukhacheva M.V."/>
            <person name="Bumazhkin B.K."/>
            <person name="Patutina E.O."/>
            <person name="Beletsky A.V."/>
            <person name="Mardanov A.V."/>
            <person name="Baslerov R.V."/>
            <person name="Panteleeva A.N."/>
            <person name="Kolganova T.V."/>
            <person name="Ravin N.V."/>
            <person name="Skryabin K.G."/>
        </authorList>
    </citation>
    <scope>NUCLEOTIDE SEQUENCE [LARGE SCALE GENOMIC DNA]</scope>
    <source>
        <strain evidence="7 8">DG-6</strain>
    </source>
</reference>
<evidence type="ECO:0000256" key="3">
    <source>
        <dbReference type="ARBA" id="ARBA00022777"/>
    </source>
</evidence>
<dbReference type="OrthoDB" id="468998at2"/>
<dbReference type="Pfam" id="PF00069">
    <property type="entry name" value="Pkinase"/>
    <property type="match status" value="1"/>
</dbReference>
<evidence type="ECO:0000313" key="7">
    <source>
        <dbReference type="EMBL" id="EFO81502.1"/>
    </source>
</evidence>
<evidence type="ECO:0000256" key="1">
    <source>
        <dbReference type="ARBA" id="ARBA00022679"/>
    </source>
</evidence>
<dbReference type="GO" id="GO:0004674">
    <property type="term" value="F:protein serine/threonine kinase activity"/>
    <property type="evidence" value="ECO:0007669"/>
    <property type="project" value="UniProtKB-KW"/>
</dbReference>
<dbReference type="eggNOG" id="COG0515">
    <property type="taxonomic scope" value="Bacteria"/>
</dbReference>
<dbReference type="AlphaFoldDB" id="E1IBE5"/>